<dbReference type="EMBL" id="GBRH01200044">
    <property type="protein sequence ID" value="JAD97851.1"/>
    <property type="molecule type" value="Transcribed_RNA"/>
</dbReference>
<protein>
    <submittedName>
        <fullName evidence="1">Uncharacterized protein</fullName>
    </submittedName>
</protein>
<sequence length="9" mass="924">MVAISFGIS</sequence>
<organism evidence="1">
    <name type="scientific">Arundo donax</name>
    <name type="common">Giant reed</name>
    <name type="synonym">Donax arundinaceus</name>
    <dbReference type="NCBI Taxonomy" id="35708"/>
    <lineage>
        <taxon>Eukaryota</taxon>
        <taxon>Viridiplantae</taxon>
        <taxon>Streptophyta</taxon>
        <taxon>Embryophyta</taxon>
        <taxon>Tracheophyta</taxon>
        <taxon>Spermatophyta</taxon>
        <taxon>Magnoliopsida</taxon>
        <taxon>Liliopsida</taxon>
        <taxon>Poales</taxon>
        <taxon>Poaceae</taxon>
        <taxon>PACMAD clade</taxon>
        <taxon>Arundinoideae</taxon>
        <taxon>Arundineae</taxon>
        <taxon>Arundo</taxon>
    </lineage>
</organism>
<proteinExistence type="predicted"/>
<reference evidence="1" key="2">
    <citation type="journal article" date="2015" name="Data Brief">
        <title>Shoot transcriptome of the giant reed, Arundo donax.</title>
        <authorList>
            <person name="Barrero R.A."/>
            <person name="Guerrero F.D."/>
            <person name="Moolhuijzen P."/>
            <person name="Goolsby J.A."/>
            <person name="Tidwell J."/>
            <person name="Bellgard S.E."/>
            <person name="Bellgard M.I."/>
        </authorList>
    </citation>
    <scope>NUCLEOTIDE SEQUENCE</scope>
    <source>
        <tissue evidence="1">Shoot tissue taken approximately 20 cm above the soil surface</tissue>
    </source>
</reference>
<accession>A0A0A9ECQ0</accession>
<name>A0A0A9ECQ0_ARUDO</name>
<evidence type="ECO:0000313" key="1">
    <source>
        <dbReference type="EMBL" id="JAD97851.1"/>
    </source>
</evidence>
<reference evidence="1" key="1">
    <citation type="submission" date="2014-09" db="EMBL/GenBank/DDBJ databases">
        <authorList>
            <person name="Magalhaes I.L.F."/>
            <person name="Oliveira U."/>
            <person name="Santos F.R."/>
            <person name="Vidigal T.H.D.A."/>
            <person name="Brescovit A.D."/>
            <person name="Santos A.J."/>
        </authorList>
    </citation>
    <scope>NUCLEOTIDE SEQUENCE</scope>
    <source>
        <tissue evidence="1">Shoot tissue taken approximately 20 cm above the soil surface</tissue>
    </source>
</reference>